<sequence>MTRRPAPCSWTERKAEAAWGKGRSTKTGTSCANVDLTPILGA</sequence>
<name>A0ABW2JZT8_9BACI</name>
<proteinExistence type="predicted"/>
<gene>
    <name evidence="1" type="ORF">ACFQMN_00870</name>
</gene>
<keyword evidence="2" id="KW-1185">Reference proteome</keyword>
<reference evidence="2" key="1">
    <citation type="journal article" date="2019" name="Int. J. Syst. Evol. Microbiol.">
        <title>The Global Catalogue of Microorganisms (GCM) 10K type strain sequencing project: providing services to taxonomists for standard genome sequencing and annotation.</title>
        <authorList>
            <consortium name="The Broad Institute Genomics Platform"/>
            <consortium name="The Broad Institute Genome Sequencing Center for Infectious Disease"/>
            <person name="Wu L."/>
            <person name="Ma J."/>
        </authorList>
    </citation>
    <scope>NUCLEOTIDE SEQUENCE [LARGE SCALE GENOMIC DNA]</scope>
    <source>
        <strain evidence="2">CCUG 73951</strain>
    </source>
</reference>
<protein>
    <submittedName>
        <fullName evidence="1">Uncharacterized protein</fullName>
    </submittedName>
</protein>
<organism evidence="1 2">
    <name type="scientific">Halobacillus campisalis</name>
    <dbReference type="NCBI Taxonomy" id="435909"/>
    <lineage>
        <taxon>Bacteria</taxon>
        <taxon>Bacillati</taxon>
        <taxon>Bacillota</taxon>
        <taxon>Bacilli</taxon>
        <taxon>Bacillales</taxon>
        <taxon>Bacillaceae</taxon>
        <taxon>Halobacillus</taxon>
    </lineage>
</organism>
<dbReference type="RefSeq" id="WP_289216183.1">
    <property type="nucleotide sequence ID" value="NZ_JAPVRC010000005.1"/>
</dbReference>
<dbReference type="Proteomes" id="UP001596494">
    <property type="component" value="Unassembled WGS sequence"/>
</dbReference>
<dbReference type="EMBL" id="JBHTBY010000001">
    <property type="protein sequence ID" value="MFC7319433.1"/>
    <property type="molecule type" value="Genomic_DNA"/>
</dbReference>
<comment type="caution">
    <text evidence="1">The sequence shown here is derived from an EMBL/GenBank/DDBJ whole genome shotgun (WGS) entry which is preliminary data.</text>
</comment>
<evidence type="ECO:0000313" key="1">
    <source>
        <dbReference type="EMBL" id="MFC7319433.1"/>
    </source>
</evidence>
<accession>A0ABW2JZT8</accession>
<evidence type="ECO:0000313" key="2">
    <source>
        <dbReference type="Proteomes" id="UP001596494"/>
    </source>
</evidence>